<reference evidence="2 3" key="1">
    <citation type="submission" date="2024-02" db="EMBL/GenBank/DDBJ databases">
        <authorList>
            <person name="Chen Y."/>
            <person name="Shah S."/>
            <person name="Dougan E. K."/>
            <person name="Thang M."/>
            <person name="Chan C."/>
        </authorList>
    </citation>
    <scope>NUCLEOTIDE SEQUENCE [LARGE SCALE GENOMIC DNA]</scope>
</reference>
<accession>A0ABP0JFV2</accession>
<keyword evidence="3" id="KW-1185">Reference proteome</keyword>
<gene>
    <name evidence="2" type="ORF">SCF082_LOCUS11871</name>
</gene>
<organism evidence="2 3">
    <name type="scientific">Durusdinium trenchii</name>
    <dbReference type="NCBI Taxonomy" id="1381693"/>
    <lineage>
        <taxon>Eukaryota</taxon>
        <taxon>Sar</taxon>
        <taxon>Alveolata</taxon>
        <taxon>Dinophyceae</taxon>
        <taxon>Suessiales</taxon>
        <taxon>Symbiodiniaceae</taxon>
        <taxon>Durusdinium</taxon>
    </lineage>
</organism>
<feature type="region of interest" description="Disordered" evidence="1">
    <location>
        <begin position="29"/>
        <end position="49"/>
    </location>
</feature>
<protein>
    <submittedName>
        <fullName evidence="2">Synaptotagmin-4</fullName>
    </submittedName>
</protein>
<name>A0ABP0JFV2_9DINO</name>
<evidence type="ECO:0000256" key="1">
    <source>
        <dbReference type="SAM" id="MobiDB-lite"/>
    </source>
</evidence>
<evidence type="ECO:0000313" key="2">
    <source>
        <dbReference type="EMBL" id="CAK9013286.1"/>
    </source>
</evidence>
<dbReference type="Proteomes" id="UP001642464">
    <property type="component" value="Unassembled WGS sequence"/>
</dbReference>
<proteinExistence type="predicted"/>
<comment type="caution">
    <text evidence="2">The sequence shown here is derived from an EMBL/GenBank/DDBJ whole genome shotgun (WGS) entry which is preliminary data.</text>
</comment>
<dbReference type="EMBL" id="CAXAMM010007113">
    <property type="protein sequence ID" value="CAK9013286.1"/>
    <property type="molecule type" value="Genomic_DNA"/>
</dbReference>
<sequence>MSLRFSMTESITQRERLFWDVLERSKKEGETASHVTPKRADVAEPSPDVAAPSATSTLFSQLRLGAVLADALQDATYDGVSRILKQGDTVSLFNKLQSKGKPRKLNLEHEMNKFDDMMIFLKRTLRQEARENHSDAPVQLEQVVAIDVDFNLLTRVWCVAELVAARDLHLHQDLVLSKIDDVDDFNLSLQDLMLHRLQSFLHGNEVRAAANICDDVVLGLLTVVL</sequence>
<evidence type="ECO:0000313" key="3">
    <source>
        <dbReference type="Proteomes" id="UP001642464"/>
    </source>
</evidence>